<keyword evidence="1" id="KW-0732">Signal</keyword>
<comment type="caution">
    <text evidence="2">The sequence shown here is derived from an EMBL/GenBank/DDBJ whole genome shotgun (WGS) entry which is preliminary data.</text>
</comment>
<evidence type="ECO:0000256" key="1">
    <source>
        <dbReference type="SAM" id="SignalP"/>
    </source>
</evidence>
<dbReference type="RefSeq" id="WP_263544417.1">
    <property type="nucleotide sequence ID" value="NZ_JAOVZO020000001.1"/>
</dbReference>
<sequence>MLSLPHLVCVTALLAIAPVTNAQDSVLSAPDGPILRLAPGESGTLRLRVQSATPVWTKMLASEATDDEYEFVPIGAAEGCADLEPQDFGRFVTFDPTVAGGDIECVYAVHRAIDSINDLSMDLMPSNGSGFPISGGVALRFGVVPDLRFDVRQESVALLPDGRAQSVVSLVVWQSSDVALTGVTAGFCWIGNVPGFLMDGNFRGGCPGPAPGGGFCFDGGYGFALPTFAPHEATTCRVRLTSLEAYTTPLSYPIQLITWLMRDAATGGSVIASSGAIHFLTIDLDAIFRDRFE</sequence>
<evidence type="ECO:0000313" key="3">
    <source>
        <dbReference type="Proteomes" id="UP001139971"/>
    </source>
</evidence>
<protein>
    <recommendedName>
        <fullName evidence="4">Secreted protein</fullName>
    </recommendedName>
</protein>
<gene>
    <name evidence="2" type="ORF">OD750_000385</name>
</gene>
<accession>A0A9X3YGI0</accession>
<evidence type="ECO:0008006" key="4">
    <source>
        <dbReference type="Google" id="ProtNLM"/>
    </source>
</evidence>
<reference evidence="2" key="1">
    <citation type="submission" date="2023-02" db="EMBL/GenBank/DDBJ databases">
        <title>Tahibacter soli sp. nov. isolated from soil.</title>
        <authorList>
            <person name="Baek J.H."/>
            <person name="Lee J.K."/>
            <person name="Choi D.G."/>
            <person name="Jeon C.O."/>
        </authorList>
    </citation>
    <scope>NUCLEOTIDE SEQUENCE</scope>
    <source>
        <strain evidence="2">BL</strain>
    </source>
</reference>
<feature type="chain" id="PRO_5040888916" description="Secreted protein" evidence="1">
    <location>
        <begin position="23"/>
        <end position="293"/>
    </location>
</feature>
<dbReference type="Proteomes" id="UP001139971">
    <property type="component" value="Unassembled WGS sequence"/>
</dbReference>
<dbReference type="EMBL" id="JAOVZO020000001">
    <property type="protein sequence ID" value="MDC8010997.1"/>
    <property type="molecule type" value="Genomic_DNA"/>
</dbReference>
<keyword evidence="3" id="KW-1185">Reference proteome</keyword>
<dbReference type="AlphaFoldDB" id="A0A9X3YGI0"/>
<evidence type="ECO:0000313" key="2">
    <source>
        <dbReference type="EMBL" id="MDC8010997.1"/>
    </source>
</evidence>
<proteinExistence type="predicted"/>
<organism evidence="2 3">
    <name type="scientific">Tahibacter soli</name>
    <dbReference type="NCBI Taxonomy" id="2983605"/>
    <lineage>
        <taxon>Bacteria</taxon>
        <taxon>Pseudomonadati</taxon>
        <taxon>Pseudomonadota</taxon>
        <taxon>Gammaproteobacteria</taxon>
        <taxon>Lysobacterales</taxon>
        <taxon>Rhodanobacteraceae</taxon>
        <taxon>Tahibacter</taxon>
    </lineage>
</organism>
<feature type="signal peptide" evidence="1">
    <location>
        <begin position="1"/>
        <end position="22"/>
    </location>
</feature>
<name>A0A9X3YGI0_9GAMM</name>